<feature type="region of interest" description="Disordered" evidence="1">
    <location>
        <begin position="1"/>
        <end position="36"/>
    </location>
</feature>
<proteinExistence type="predicted"/>
<feature type="compositionally biased region" description="Basic and acidic residues" evidence="1">
    <location>
        <begin position="1"/>
        <end position="17"/>
    </location>
</feature>
<evidence type="ECO:0000313" key="2">
    <source>
        <dbReference type="EMBL" id="KYM84006.1"/>
    </source>
</evidence>
<gene>
    <name evidence="2" type="ORF">ALC53_05625</name>
</gene>
<evidence type="ECO:0000313" key="3">
    <source>
        <dbReference type="Proteomes" id="UP000078540"/>
    </source>
</evidence>
<reference evidence="2 3" key="1">
    <citation type="submission" date="2015-09" db="EMBL/GenBank/DDBJ databases">
        <title>Atta colombica WGS genome.</title>
        <authorList>
            <person name="Nygaard S."/>
            <person name="Hu H."/>
            <person name="Boomsma J."/>
            <person name="Zhang G."/>
        </authorList>
    </citation>
    <scope>NUCLEOTIDE SEQUENCE [LARGE SCALE GENOMIC DNA]</scope>
    <source>
        <strain evidence="2">Treedump-2</strain>
        <tissue evidence="2">Whole body</tissue>
    </source>
</reference>
<dbReference type="Proteomes" id="UP000078540">
    <property type="component" value="Unassembled WGS sequence"/>
</dbReference>
<sequence>MRREKGAKQTELPDTRGNRNRSNRAWDGPQSSKRIGEIVPDNMTEQNGLQHAMSPCRHVACAHSLGKRKSPSRGITRYRSLASKVRNFPLPTLLFLSHPREDKKDFIEWCGGVTGSRMQLVKALVKVYTVITRTPTFSGLIFIEEGFPVIG</sequence>
<dbReference type="EMBL" id="KQ976472">
    <property type="protein sequence ID" value="KYM84006.1"/>
    <property type="molecule type" value="Genomic_DNA"/>
</dbReference>
<name>A0A151I426_9HYME</name>
<keyword evidence="3" id="KW-1185">Reference proteome</keyword>
<accession>A0A151I426</accession>
<protein>
    <submittedName>
        <fullName evidence="2">Uncharacterized protein</fullName>
    </submittedName>
</protein>
<organism evidence="2 3">
    <name type="scientific">Atta colombica</name>
    <dbReference type="NCBI Taxonomy" id="520822"/>
    <lineage>
        <taxon>Eukaryota</taxon>
        <taxon>Metazoa</taxon>
        <taxon>Ecdysozoa</taxon>
        <taxon>Arthropoda</taxon>
        <taxon>Hexapoda</taxon>
        <taxon>Insecta</taxon>
        <taxon>Pterygota</taxon>
        <taxon>Neoptera</taxon>
        <taxon>Endopterygota</taxon>
        <taxon>Hymenoptera</taxon>
        <taxon>Apocrita</taxon>
        <taxon>Aculeata</taxon>
        <taxon>Formicoidea</taxon>
        <taxon>Formicidae</taxon>
        <taxon>Myrmicinae</taxon>
        <taxon>Atta</taxon>
    </lineage>
</organism>
<evidence type="ECO:0000256" key="1">
    <source>
        <dbReference type="SAM" id="MobiDB-lite"/>
    </source>
</evidence>
<dbReference type="AlphaFoldDB" id="A0A151I426"/>